<keyword evidence="2" id="KW-1185">Reference proteome</keyword>
<name>W9R5S9_9ROSA</name>
<dbReference type="EMBL" id="KE343702">
    <property type="protein sequence ID" value="EXB38716.1"/>
    <property type="molecule type" value="Genomic_DNA"/>
</dbReference>
<dbReference type="Proteomes" id="UP000030645">
    <property type="component" value="Unassembled WGS sequence"/>
</dbReference>
<accession>W9R5S9</accession>
<sequence>MRHGIEKKTALYRERDELSSGSVDADIPRDYDEKEKFRMILRKSKNKIYLPKLASNNVK</sequence>
<protein>
    <submittedName>
        <fullName evidence="1">Uncharacterized protein</fullName>
    </submittedName>
</protein>
<reference evidence="2" key="1">
    <citation type="submission" date="2013-01" db="EMBL/GenBank/DDBJ databases">
        <title>Draft Genome Sequence of a Mulberry Tree, Morus notabilis C.K. Schneid.</title>
        <authorList>
            <person name="He N."/>
            <person name="Zhao S."/>
        </authorList>
    </citation>
    <scope>NUCLEOTIDE SEQUENCE</scope>
</reference>
<evidence type="ECO:0000313" key="1">
    <source>
        <dbReference type="EMBL" id="EXB38716.1"/>
    </source>
</evidence>
<organism evidence="1 2">
    <name type="scientific">Morus notabilis</name>
    <dbReference type="NCBI Taxonomy" id="981085"/>
    <lineage>
        <taxon>Eukaryota</taxon>
        <taxon>Viridiplantae</taxon>
        <taxon>Streptophyta</taxon>
        <taxon>Embryophyta</taxon>
        <taxon>Tracheophyta</taxon>
        <taxon>Spermatophyta</taxon>
        <taxon>Magnoliopsida</taxon>
        <taxon>eudicotyledons</taxon>
        <taxon>Gunneridae</taxon>
        <taxon>Pentapetalae</taxon>
        <taxon>rosids</taxon>
        <taxon>fabids</taxon>
        <taxon>Rosales</taxon>
        <taxon>Moraceae</taxon>
        <taxon>Moreae</taxon>
        <taxon>Morus</taxon>
    </lineage>
</organism>
<evidence type="ECO:0000313" key="2">
    <source>
        <dbReference type="Proteomes" id="UP000030645"/>
    </source>
</evidence>
<dbReference type="AlphaFoldDB" id="W9R5S9"/>
<proteinExistence type="predicted"/>
<gene>
    <name evidence="1" type="ORF">L484_004511</name>
</gene>